<dbReference type="Gene3D" id="3.40.50.300">
    <property type="entry name" value="P-loop containing nucleotide triphosphate hydrolases"/>
    <property type="match status" value="1"/>
</dbReference>
<dbReference type="InterPro" id="IPR003593">
    <property type="entry name" value="AAA+_ATPase"/>
</dbReference>
<feature type="transmembrane region" description="Helical" evidence="9">
    <location>
        <begin position="129"/>
        <end position="151"/>
    </location>
</feature>
<keyword evidence="4" id="KW-0067">ATP-binding</keyword>
<dbReference type="EMBL" id="JABFDN010000005">
    <property type="protein sequence ID" value="NPU66683.1"/>
    <property type="molecule type" value="Genomic_DNA"/>
</dbReference>
<evidence type="ECO:0000256" key="1">
    <source>
        <dbReference type="ARBA" id="ARBA00004651"/>
    </source>
</evidence>
<evidence type="ECO:0000256" key="8">
    <source>
        <dbReference type="SAM" id="MobiDB-lite"/>
    </source>
</evidence>
<evidence type="ECO:0000256" key="5">
    <source>
        <dbReference type="ARBA" id="ARBA00022989"/>
    </source>
</evidence>
<evidence type="ECO:0000256" key="6">
    <source>
        <dbReference type="ARBA" id="ARBA00023136"/>
    </source>
</evidence>
<dbReference type="InterPro" id="IPR003439">
    <property type="entry name" value="ABC_transporter-like_ATP-bd"/>
</dbReference>
<evidence type="ECO:0000256" key="4">
    <source>
        <dbReference type="ARBA" id="ARBA00022840"/>
    </source>
</evidence>
<feature type="transmembrane region" description="Helical" evidence="9">
    <location>
        <begin position="20"/>
        <end position="43"/>
    </location>
</feature>
<dbReference type="InterPro" id="IPR005898">
    <property type="entry name" value="Cyc_pep_transpt_SyrD/YojI"/>
</dbReference>
<dbReference type="PANTHER" id="PTHR24221">
    <property type="entry name" value="ATP-BINDING CASSETTE SUB-FAMILY B"/>
    <property type="match status" value="1"/>
</dbReference>
<evidence type="ECO:0000259" key="11">
    <source>
        <dbReference type="PROSITE" id="PS50929"/>
    </source>
</evidence>
<dbReference type="RefSeq" id="WP_172111776.1">
    <property type="nucleotide sequence ID" value="NZ_JABFDN010000005.1"/>
</dbReference>
<evidence type="ECO:0000256" key="2">
    <source>
        <dbReference type="ARBA" id="ARBA00022692"/>
    </source>
</evidence>
<feature type="transmembrane region" description="Helical" evidence="9">
    <location>
        <begin position="157"/>
        <end position="175"/>
    </location>
</feature>
<dbReference type="InterPro" id="IPR036640">
    <property type="entry name" value="ABC1_TM_sf"/>
</dbReference>
<feature type="region of interest" description="Disordered" evidence="8">
    <location>
        <begin position="542"/>
        <end position="577"/>
    </location>
</feature>
<dbReference type="PROSITE" id="PS50893">
    <property type="entry name" value="ABC_TRANSPORTER_2"/>
    <property type="match status" value="1"/>
</dbReference>
<evidence type="ECO:0000313" key="13">
    <source>
        <dbReference type="Proteomes" id="UP000886476"/>
    </source>
</evidence>
<evidence type="ECO:0000256" key="3">
    <source>
        <dbReference type="ARBA" id="ARBA00022741"/>
    </source>
</evidence>
<dbReference type="PANTHER" id="PTHR24221:SF654">
    <property type="entry name" value="ATP-BINDING CASSETTE SUB-FAMILY B MEMBER 6"/>
    <property type="match status" value="1"/>
</dbReference>
<dbReference type="SMART" id="SM00382">
    <property type="entry name" value="AAA"/>
    <property type="match status" value="1"/>
</dbReference>
<feature type="transmembrane region" description="Helical" evidence="9">
    <location>
        <begin position="55"/>
        <end position="76"/>
    </location>
</feature>
<dbReference type="PROSITE" id="PS50929">
    <property type="entry name" value="ABC_TM1F"/>
    <property type="match status" value="1"/>
</dbReference>
<evidence type="ECO:0000313" key="12">
    <source>
        <dbReference type="EMBL" id="NPU66683.1"/>
    </source>
</evidence>
<keyword evidence="2 9" id="KW-0812">Transmembrane</keyword>
<evidence type="ECO:0000256" key="9">
    <source>
        <dbReference type="SAM" id="Phobius"/>
    </source>
</evidence>
<accession>A0ABX2CEP5</accession>
<dbReference type="Pfam" id="PF00664">
    <property type="entry name" value="ABC_membrane"/>
    <property type="match status" value="1"/>
</dbReference>
<dbReference type="CDD" id="cd03228">
    <property type="entry name" value="ABCC_MRP_Like"/>
    <property type="match status" value="1"/>
</dbReference>
<evidence type="ECO:0000256" key="7">
    <source>
        <dbReference type="ARBA" id="ARBA00024722"/>
    </source>
</evidence>
<dbReference type="Gene3D" id="1.20.1560.10">
    <property type="entry name" value="ABC transporter type 1, transmembrane domain"/>
    <property type="match status" value="1"/>
</dbReference>
<sequence>MITSSNPGKLHIAGLLRPYWKLVLCGILLGLVGGASVAGLLAVVNKGLYAGSGDVGSLIASFAGLCVLIVIGSVGSDISANAVGQKIVASLRKSLAAKILMAPIDQLESYRAHRLIPVLTKDVDAISDFAFFFPAFLVSGVVVAGCLVYLALLSWPLFLVTAALIALGSFAHFRARQRGMSGFNLARQYEDDLQKHYRTIAEGAKELRLHRPRRHHVHVDLIQRTVDRISDVQIGAINLLVTARALGTVMLFMVIGTALVLRPLLWPDSPPSVSSGFVLVLLFMRGPIDQLIGMLPSLGRAQVAMRRIADLSERFATAEQDLLEDPADAMTDRIESIELRGVSYSFQAAANETPFVLGPVDLRIRRGEIVFIVGDNGSGKTTLIKLLLGLYVPDQGQLLRDGVPVIGATRDDYRQLFTTVFADYYLFDTLLRHDDQAPEGAQRYLDRLELAHKVSVENGMFSTTDLSTGQRKRLALINAWIEGRPVLVFDEWAADQDPAFRQVFYTELLADLKRLGKTIIVISHDDRYFHCADRLVRLRNGQLQEDRPTQQRRHARPRRSPASRLQDEGASQEPSRA</sequence>
<dbReference type="SUPFAM" id="SSF52540">
    <property type="entry name" value="P-loop containing nucleoside triphosphate hydrolases"/>
    <property type="match status" value="1"/>
</dbReference>
<gene>
    <name evidence="12" type="ORF">HL667_16900</name>
</gene>
<feature type="domain" description="ABC transmembrane type-1" evidence="11">
    <location>
        <begin position="22"/>
        <end position="300"/>
    </location>
</feature>
<dbReference type="NCBIfam" id="TIGR01194">
    <property type="entry name" value="cyc_pep_trnsptr"/>
    <property type="match status" value="1"/>
</dbReference>
<feature type="compositionally biased region" description="Basic residues" evidence="8">
    <location>
        <begin position="550"/>
        <end position="561"/>
    </location>
</feature>
<keyword evidence="13" id="KW-1185">Reference proteome</keyword>
<dbReference type="InterPro" id="IPR027417">
    <property type="entry name" value="P-loop_NTPase"/>
</dbReference>
<feature type="transmembrane region" description="Helical" evidence="9">
    <location>
        <begin position="245"/>
        <end position="265"/>
    </location>
</feature>
<comment type="subcellular location">
    <subcellularLocation>
        <location evidence="1">Cell membrane</location>
        <topology evidence="1">Multi-pass membrane protein</topology>
    </subcellularLocation>
</comment>
<name>A0ABX2CEP5_9BRAD</name>
<dbReference type="InterPro" id="IPR039421">
    <property type="entry name" value="Type_1_exporter"/>
</dbReference>
<protein>
    <submittedName>
        <fullName evidence="12">Cyclic peptide export ABC transporter</fullName>
    </submittedName>
</protein>
<reference evidence="12" key="1">
    <citation type="submission" date="2020-05" db="EMBL/GenBank/DDBJ databases">
        <title>Nod-independent and nitrogen-fixing Bradyrhizobium aeschynomene sp. nov. isolated from nodules of Aeschynomene indica.</title>
        <authorList>
            <person name="Zhang Z."/>
        </authorList>
    </citation>
    <scope>NUCLEOTIDE SEQUENCE</scope>
    <source>
        <strain evidence="12">83012</strain>
    </source>
</reference>
<dbReference type="SUPFAM" id="SSF90123">
    <property type="entry name" value="ABC transporter transmembrane region"/>
    <property type="match status" value="1"/>
</dbReference>
<feature type="domain" description="ABC transporter" evidence="10">
    <location>
        <begin position="337"/>
        <end position="565"/>
    </location>
</feature>
<comment type="function">
    <text evidence="7">Involved in beta-(1--&gt;2)glucan export. Transmembrane domains (TMD) form a pore in the inner membrane and the ATP-binding domain (NBD) is responsible for energy generation.</text>
</comment>
<dbReference type="Pfam" id="PF00005">
    <property type="entry name" value="ABC_tran"/>
    <property type="match status" value="1"/>
</dbReference>
<comment type="caution">
    <text evidence="12">The sequence shown here is derived from an EMBL/GenBank/DDBJ whole genome shotgun (WGS) entry which is preliminary data.</text>
</comment>
<keyword evidence="3" id="KW-0547">Nucleotide-binding</keyword>
<organism evidence="12 13">
    <name type="scientific">Bradyrhizobium aeschynomenes</name>
    <dbReference type="NCBI Taxonomy" id="2734909"/>
    <lineage>
        <taxon>Bacteria</taxon>
        <taxon>Pseudomonadati</taxon>
        <taxon>Pseudomonadota</taxon>
        <taxon>Alphaproteobacteria</taxon>
        <taxon>Hyphomicrobiales</taxon>
        <taxon>Nitrobacteraceae</taxon>
        <taxon>Bradyrhizobium</taxon>
    </lineage>
</organism>
<dbReference type="Proteomes" id="UP000886476">
    <property type="component" value="Unassembled WGS sequence"/>
</dbReference>
<evidence type="ECO:0000259" key="10">
    <source>
        <dbReference type="PROSITE" id="PS50893"/>
    </source>
</evidence>
<proteinExistence type="predicted"/>
<dbReference type="InterPro" id="IPR011527">
    <property type="entry name" value="ABC1_TM_dom"/>
</dbReference>
<keyword evidence="5 9" id="KW-1133">Transmembrane helix</keyword>
<keyword evidence="6 9" id="KW-0472">Membrane</keyword>